<keyword evidence="2" id="KW-0812">Transmembrane</keyword>
<gene>
    <name evidence="3" type="ORF">Cgig2_007212</name>
</gene>
<organism evidence="3 4">
    <name type="scientific">Carnegiea gigantea</name>
    <dbReference type="NCBI Taxonomy" id="171969"/>
    <lineage>
        <taxon>Eukaryota</taxon>
        <taxon>Viridiplantae</taxon>
        <taxon>Streptophyta</taxon>
        <taxon>Embryophyta</taxon>
        <taxon>Tracheophyta</taxon>
        <taxon>Spermatophyta</taxon>
        <taxon>Magnoliopsida</taxon>
        <taxon>eudicotyledons</taxon>
        <taxon>Gunneridae</taxon>
        <taxon>Pentapetalae</taxon>
        <taxon>Caryophyllales</taxon>
        <taxon>Cactineae</taxon>
        <taxon>Cactaceae</taxon>
        <taxon>Cactoideae</taxon>
        <taxon>Echinocereeae</taxon>
        <taxon>Carnegiea</taxon>
    </lineage>
</organism>
<dbReference type="OrthoDB" id="777193at2759"/>
<dbReference type="PANTHER" id="PTHR48436">
    <property type="entry name" value="2, PUTATIVE-RELATED"/>
    <property type="match status" value="1"/>
</dbReference>
<name>A0A9Q1KXX5_9CARY</name>
<sequence>MAVTNRNTEMVAATAEEATAFAYCSNNSNSSTYYVQSPSCSSVISLSHADHQSGDHQLLLLLPSYHHSHHTDGFRQQPDTADENQEEEEEEEEEEENIINQQHYPLKPTKTLASAGFQLSRCSSSRASIDSLALLQHRHQQQEKIGVHVLPHNHHHHSMMTMMTIPKKLAKNVGTGDGDEDHDDDGDENNYQGNYEYNLGWRKYFSFRTYPASSFWIFIQLLWRVFLSFTAALLVFYIATKPTPPHVSIQVARMKHFELAEGVDSSGVSTNFLNCNITVGLVIDNKSQVFGLTILSPMLVDIYFGRLPLVLSQEAQIMHNKEREKETMMTIRAHEKKGIKVNAGTRGKPMYAAGRDMEDMLRSGRGLSLSVSLSLSSYYDYRLIGWLIRPTFHYHARCLLFLINFDHVKHPETANYMYNSTCSLLFS</sequence>
<feature type="compositionally biased region" description="Acidic residues" evidence="1">
    <location>
        <begin position="80"/>
        <end position="97"/>
    </location>
</feature>
<evidence type="ECO:0008006" key="5">
    <source>
        <dbReference type="Google" id="ProtNLM"/>
    </source>
</evidence>
<dbReference type="Proteomes" id="UP001153076">
    <property type="component" value="Unassembled WGS sequence"/>
</dbReference>
<dbReference type="PANTHER" id="PTHR48436:SF1">
    <property type="entry name" value="2, PUTATIVE-RELATED"/>
    <property type="match status" value="1"/>
</dbReference>
<comment type="caution">
    <text evidence="3">The sequence shown here is derived from an EMBL/GenBank/DDBJ whole genome shotgun (WGS) entry which is preliminary data.</text>
</comment>
<accession>A0A9Q1KXX5</accession>
<feature type="region of interest" description="Disordered" evidence="1">
    <location>
        <begin position="68"/>
        <end position="103"/>
    </location>
</feature>
<dbReference type="EMBL" id="JAKOGI010000007">
    <property type="protein sequence ID" value="KAJ8451729.1"/>
    <property type="molecule type" value="Genomic_DNA"/>
</dbReference>
<reference evidence="3" key="1">
    <citation type="submission" date="2022-04" db="EMBL/GenBank/DDBJ databases">
        <title>Carnegiea gigantea Genome sequencing and assembly v2.</title>
        <authorList>
            <person name="Copetti D."/>
            <person name="Sanderson M.J."/>
            <person name="Burquez A."/>
            <person name="Wojciechowski M.F."/>
        </authorList>
    </citation>
    <scope>NUCLEOTIDE SEQUENCE</scope>
    <source>
        <strain evidence="3">SGP5-SGP5p</strain>
        <tissue evidence="3">Aerial part</tissue>
    </source>
</reference>
<evidence type="ECO:0000313" key="3">
    <source>
        <dbReference type="EMBL" id="KAJ8451729.1"/>
    </source>
</evidence>
<protein>
    <recommendedName>
        <fullName evidence="5">Late embryogenesis abundant protein LEA-2 subgroup domain-containing protein</fullName>
    </recommendedName>
</protein>
<evidence type="ECO:0000256" key="1">
    <source>
        <dbReference type="SAM" id="MobiDB-lite"/>
    </source>
</evidence>
<proteinExistence type="predicted"/>
<dbReference type="AlphaFoldDB" id="A0A9Q1KXX5"/>
<feature type="transmembrane region" description="Helical" evidence="2">
    <location>
        <begin position="215"/>
        <end position="239"/>
    </location>
</feature>
<keyword evidence="2" id="KW-0472">Membrane</keyword>
<evidence type="ECO:0000256" key="2">
    <source>
        <dbReference type="SAM" id="Phobius"/>
    </source>
</evidence>
<evidence type="ECO:0000313" key="4">
    <source>
        <dbReference type="Proteomes" id="UP001153076"/>
    </source>
</evidence>
<dbReference type="InterPro" id="IPR055276">
    <property type="entry name" value="NHL41-like"/>
</dbReference>
<keyword evidence="2" id="KW-1133">Transmembrane helix</keyword>
<keyword evidence="4" id="KW-1185">Reference proteome</keyword>